<evidence type="ECO:0000313" key="8">
    <source>
        <dbReference type="EMBL" id="QDV76021.1"/>
    </source>
</evidence>
<evidence type="ECO:0000313" key="9">
    <source>
        <dbReference type="Proteomes" id="UP000316426"/>
    </source>
</evidence>
<dbReference type="GO" id="GO:0005886">
    <property type="term" value="C:plasma membrane"/>
    <property type="evidence" value="ECO:0007669"/>
    <property type="project" value="UniProtKB-SubCell"/>
</dbReference>
<proteinExistence type="inferred from homology"/>
<comment type="subcellular location">
    <subcellularLocation>
        <location evidence="1">Cell membrane</location>
        <topology evidence="1">Multi-pass membrane protein</topology>
    </subcellularLocation>
</comment>
<feature type="transmembrane region" description="Helical" evidence="7">
    <location>
        <begin position="29"/>
        <end position="50"/>
    </location>
</feature>
<dbReference type="PANTHER" id="PTHR33884:SF3">
    <property type="entry name" value="UPF0410 PROTEIN YMGE"/>
    <property type="match status" value="1"/>
</dbReference>
<dbReference type="RefSeq" id="WP_145116347.1">
    <property type="nucleotide sequence ID" value="NZ_CP036349.1"/>
</dbReference>
<keyword evidence="5 7" id="KW-1133">Transmembrane helix</keyword>
<reference evidence="8 9" key="1">
    <citation type="submission" date="2019-02" db="EMBL/GenBank/DDBJ databases">
        <title>Deep-cultivation of Planctomycetes and their phenomic and genomic characterization uncovers novel biology.</title>
        <authorList>
            <person name="Wiegand S."/>
            <person name="Jogler M."/>
            <person name="Boedeker C."/>
            <person name="Pinto D."/>
            <person name="Vollmers J."/>
            <person name="Rivas-Marin E."/>
            <person name="Kohn T."/>
            <person name="Peeters S.H."/>
            <person name="Heuer A."/>
            <person name="Rast P."/>
            <person name="Oberbeckmann S."/>
            <person name="Bunk B."/>
            <person name="Jeske O."/>
            <person name="Meyerdierks A."/>
            <person name="Storesund J.E."/>
            <person name="Kallscheuer N."/>
            <person name="Luecker S."/>
            <person name="Lage O.M."/>
            <person name="Pohl T."/>
            <person name="Merkel B.J."/>
            <person name="Hornburger P."/>
            <person name="Mueller R.-W."/>
            <person name="Bruemmer F."/>
            <person name="Labrenz M."/>
            <person name="Spormann A.M."/>
            <person name="Op den Camp H."/>
            <person name="Overmann J."/>
            <person name="Amann R."/>
            <person name="Jetten M.S.M."/>
            <person name="Mascher T."/>
            <person name="Medema M.H."/>
            <person name="Devos D.P."/>
            <person name="Kaster A.-K."/>
            <person name="Ovreas L."/>
            <person name="Rohde M."/>
            <person name="Galperin M.Y."/>
            <person name="Jogler C."/>
        </authorList>
    </citation>
    <scope>NUCLEOTIDE SEQUENCE [LARGE SCALE GENOMIC DNA]</scope>
    <source>
        <strain evidence="8 9">Spa11</strain>
    </source>
</reference>
<evidence type="ECO:0000256" key="1">
    <source>
        <dbReference type="ARBA" id="ARBA00004651"/>
    </source>
</evidence>
<keyword evidence="4 7" id="KW-0812">Transmembrane</keyword>
<dbReference type="PANTHER" id="PTHR33884">
    <property type="entry name" value="UPF0410 PROTEIN YMGE"/>
    <property type="match status" value="1"/>
</dbReference>
<dbReference type="EMBL" id="CP036349">
    <property type="protein sequence ID" value="QDV76021.1"/>
    <property type="molecule type" value="Genomic_DNA"/>
</dbReference>
<dbReference type="AlphaFoldDB" id="A0A518KE04"/>
<name>A0A518KE04_9BACT</name>
<evidence type="ECO:0000256" key="3">
    <source>
        <dbReference type="ARBA" id="ARBA00022475"/>
    </source>
</evidence>
<keyword evidence="9" id="KW-1185">Reference proteome</keyword>
<comment type="similarity">
    <text evidence="2">Belongs to the UPF0410 family.</text>
</comment>
<keyword evidence="6 7" id="KW-0472">Membrane</keyword>
<feature type="transmembrane region" description="Helical" evidence="7">
    <location>
        <begin position="6"/>
        <end position="22"/>
    </location>
</feature>
<accession>A0A518KE04</accession>
<evidence type="ECO:0000256" key="2">
    <source>
        <dbReference type="ARBA" id="ARBA00011006"/>
    </source>
</evidence>
<dbReference type="InterPro" id="IPR007341">
    <property type="entry name" value="Transgly_assoc"/>
</dbReference>
<gene>
    <name evidence="8" type="ORF">Spa11_42450</name>
</gene>
<dbReference type="KEGG" id="bmei:Spa11_42450"/>
<evidence type="ECO:0000256" key="7">
    <source>
        <dbReference type="SAM" id="Phobius"/>
    </source>
</evidence>
<evidence type="ECO:0000256" key="5">
    <source>
        <dbReference type="ARBA" id="ARBA00022989"/>
    </source>
</evidence>
<feature type="transmembrane region" description="Helical" evidence="7">
    <location>
        <begin position="56"/>
        <end position="78"/>
    </location>
</feature>
<dbReference type="Pfam" id="PF04226">
    <property type="entry name" value="Transgly_assoc"/>
    <property type="match status" value="1"/>
</dbReference>
<evidence type="ECO:0000256" key="6">
    <source>
        <dbReference type="ARBA" id="ARBA00023136"/>
    </source>
</evidence>
<evidence type="ECO:0000256" key="4">
    <source>
        <dbReference type="ARBA" id="ARBA00022692"/>
    </source>
</evidence>
<protein>
    <submittedName>
        <fullName evidence="8">Transglycosylase associated protein</fullName>
    </submittedName>
</protein>
<sequence>MLSLIWFLFIGLVAGYLATWFMEAGRAGVLGMMLVGVLGSFIGGFVFRIFGFQAVGFPATLVSATVGAAICIAAIRYFGPKF</sequence>
<keyword evidence="3" id="KW-1003">Cell membrane</keyword>
<dbReference type="Proteomes" id="UP000316426">
    <property type="component" value="Chromosome"/>
</dbReference>
<organism evidence="8 9">
    <name type="scientific">Botrimarina mediterranea</name>
    <dbReference type="NCBI Taxonomy" id="2528022"/>
    <lineage>
        <taxon>Bacteria</taxon>
        <taxon>Pseudomonadati</taxon>
        <taxon>Planctomycetota</taxon>
        <taxon>Planctomycetia</taxon>
        <taxon>Pirellulales</taxon>
        <taxon>Lacipirellulaceae</taxon>
        <taxon>Botrimarina</taxon>
    </lineage>
</organism>